<keyword evidence="9" id="KW-0576">Peroxisome</keyword>
<feature type="active site" description="Proton acceptor" evidence="11">
    <location>
        <position position="420"/>
    </location>
</feature>
<evidence type="ECO:0000259" key="14">
    <source>
        <dbReference type="Pfam" id="PF14749"/>
    </source>
</evidence>
<keyword evidence="7" id="KW-0560">Oxidoreductase</keyword>
<dbReference type="Pfam" id="PF14749">
    <property type="entry name" value="Acyl-CoA_ox_N"/>
    <property type="match status" value="1"/>
</dbReference>
<comment type="subcellular location">
    <subcellularLocation>
        <location evidence="2">Peroxisome</location>
    </subcellularLocation>
</comment>
<dbReference type="OMA" id="TFPTQEL"/>
<sequence>MEMEALITERQNAEFDVRSLKVVFWGGEQNFEMVSRMAAIAATDPVFERVDQVATSRTDLFKSGLRKAARVRQHVLDLSLSDREAYILRTFVDERSYADLHWNMFIPALEGQATEEQQEYWLPLARGMKIIGCYAQTELGHGSNVRGLETTATFDPTKDEFILESPTITSIKWWPGGLGKVATHALVQARLIIGKEDYGIHAFIVQLRYLENHKTLPGVIVGDIGTKYGNNTVDNGFLCFQSVHIPRMNMLMRISEVTKQGIYKSHPVPRGILYGAMVTAREIIISEASISLSRAVTIAVRYSAVRRQFGGSKHVPEEQVLNYVTQQKRLFPLLAAVYAFQFTAQWMRWLYEDIQERLKKNDFSTLAEVHSCTAGLKALTTSVAAAGIEECRKLCGGHGYLCSSGLPDLYTNYLPSCTYEGENIILYREVGRILLKTFADSQKGIDSSGTMAYISSLNNSNVNSCAAVEGKEFFDERGLLHAFEIRSLWLIQQCADKVSKTADFQAGLDEYAVEIVEMAQAHCQLITISKFHDKLQENIPGSGVKEQLVTLYYLYALSLMVEHVGDFLSARYLTVMQANLVQKQIIVLYKKIRMNAVALVDAFNHTDHFLGSTLGSYDGDAYNHLYKKAWKNNPLNDTLIPEGYEEYLRPILSGQHGGQLALSKLVNCHLYFLREFSS</sequence>
<dbReference type="PIRSF" id="PIRSF000168">
    <property type="entry name" value="Acyl-CoA_oxidase"/>
    <property type="match status" value="1"/>
</dbReference>
<dbReference type="FunFam" id="1.20.140.10:FF:000013">
    <property type="entry name" value="Acyl-coenzyme A oxidase"/>
    <property type="match status" value="1"/>
</dbReference>
<dbReference type="InterPro" id="IPR002655">
    <property type="entry name" value="Acyl-CoA_oxidase_C"/>
</dbReference>
<evidence type="ECO:0000256" key="6">
    <source>
        <dbReference type="ARBA" id="ARBA00022832"/>
    </source>
</evidence>
<evidence type="ECO:0000259" key="15">
    <source>
        <dbReference type="Pfam" id="PF22924"/>
    </source>
</evidence>
<evidence type="ECO:0000256" key="9">
    <source>
        <dbReference type="ARBA" id="ARBA00023140"/>
    </source>
</evidence>
<comment type="similarity">
    <text evidence="3 10">Belongs to the acyl-CoA oxidase family.</text>
</comment>
<dbReference type="SUPFAM" id="SSF56645">
    <property type="entry name" value="Acyl-CoA dehydrogenase NM domain-like"/>
    <property type="match status" value="1"/>
</dbReference>
<evidence type="ECO:0000256" key="2">
    <source>
        <dbReference type="ARBA" id="ARBA00004275"/>
    </source>
</evidence>
<dbReference type="GO" id="GO:0005777">
    <property type="term" value="C:peroxisome"/>
    <property type="evidence" value="ECO:0007669"/>
    <property type="project" value="UniProtKB-SubCell"/>
</dbReference>
<dbReference type="FunFam" id="2.40.110.10:FF:000003">
    <property type="entry name" value="Acyl-coenzyme A oxidase"/>
    <property type="match status" value="1"/>
</dbReference>
<evidence type="ECO:0000256" key="4">
    <source>
        <dbReference type="ARBA" id="ARBA00022630"/>
    </source>
</evidence>
<dbReference type="Pfam" id="PF22924">
    <property type="entry name" value="ACOX_C_alpha1"/>
    <property type="match status" value="1"/>
</dbReference>
<dbReference type="FunFam" id="1.20.140.10:FF:000005">
    <property type="entry name" value="Acyl-coenzyme A oxidase"/>
    <property type="match status" value="1"/>
</dbReference>
<name>A0A8T2SP68_CERRI</name>
<dbReference type="GO" id="GO:0003997">
    <property type="term" value="F:acyl-CoA oxidase activity"/>
    <property type="evidence" value="ECO:0007669"/>
    <property type="project" value="InterPro"/>
</dbReference>
<evidence type="ECO:0000256" key="10">
    <source>
        <dbReference type="PIRNR" id="PIRNR000168"/>
    </source>
</evidence>
<evidence type="ECO:0000256" key="11">
    <source>
        <dbReference type="PIRSR" id="PIRSR000168-1"/>
    </source>
</evidence>
<dbReference type="InterPro" id="IPR037069">
    <property type="entry name" value="AcylCoA_DH/ox_N_sf"/>
</dbReference>
<dbReference type="Pfam" id="PF01756">
    <property type="entry name" value="ACOX"/>
    <property type="match status" value="1"/>
</dbReference>
<evidence type="ECO:0000256" key="1">
    <source>
        <dbReference type="ARBA" id="ARBA00001974"/>
    </source>
</evidence>
<dbReference type="InterPro" id="IPR009100">
    <property type="entry name" value="AcylCoA_DH/oxidase_NM_dom_sf"/>
</dbReference>
<keyword evidence="4 10" id="KW-0285">Flavoprotein</keyword>
<dbReference type="EMBL" id="CM035423">
    <property type="protein sequence ID" value="KAH7365474.1"/>
    <property type="molecule type" value="Genomic_DNA"/>
</dbReference>
<keyword evidence="17" id="KW-1185">Reference proteome</keyword>
<dbReference type="PANTHER" id="PTHR10909:SF250">
    <property type="entry name" value="PEROXISOMAL ACYL-COENZYME A OXIDASE 1"/>
    <property type="match status" value="1"/>
</dbReference>
<dbReference type="InterPro" id="IPR012258">
    <property type="entry name" value="Acyl-CoA_oxidase"/>
</dbReference>
<organism evidence="16 17">
    <name type="scientific">Ceratopteris richardii</name>
    <name type="common">Triangle waterfern</name>
    <dbReference type="NCBI Taxonomy" id="49495"/>
    <lineage>
        <taxon>Eukaryota</taxon>
        <taxon>Viridiplantae</taxon>
        <taxon>Streptophyta</taxon>
        <taxon>Embryophyta</taxon>
        <taxon>Tracheophyta</taxon>
        <taxon>Polypodiopsida</taxon>
        <taxon>Polypodiidae</taxon>
        <taxon>Polypodiales</taxon>
        <taxon>Pteridineae</taxon>
        <taxon>Pteridaceae</taxon>
        <taxon>Parkerioideae</taxon>
        <taxon>Ceratopteris</taxon>
    </lineage>
</organism>
<feature type="binding site" evidence="12">
    <location>
        <position position="176"/>
    </location>
    <ligand>
        <name>FAD</name>
        <dbReference type="ChEBI" id="CHEBI:57692"/>
    </ligand>
</feature>
<dbReference type="Gene3D" id="1.10.540.10">
    <property type="entry name" value="Acyl-CoA dehydrogenase/oxidase, N-terminal domain"/>
    <property type="match status" value="1"/>
</dbReference>
<evidence type="ECO:0000256" key="12">
    <source>
        <dbReference type="PIRSR" id="PIRSR000168-2"/>
    </source>
</evidence>
<dbReference type="InterPro" id="IPR046373">
    <property type="entry name" value="Acyl-CoA_Oxase/DH_mid-dom_sf"/>
</dbReference>
<dbReference type="GO" id="GO:0001676">
    <property type="term" value="P:long-chain fatty acid metabolic process"/>
    <property type="evidence" value="ECO:0007669"/>
    <property type="project" value="TreeGrafter"/>
</dbReference>
<evidence type="ECO:0000256" key="7">
    <source>
        <dbReference type="ARBA" id="ARBA00023002"/>
    </source>
</evidence>
<dbReference type="Proteomes" id="UP000825935">
    <property type="component" value="Chromosome 18"/>
</dbReference>
<proteinExistence type="inferred from homology"/>
<keyword evidence="8" id="KW-0443">Lipid metabolism</keyword>
<dbReference type="GO" id="GO:0071949">
    <property type="term" value="F:FAD binding"/>
    <property type="evidence" value="ECO:0007669"/>
    <property type="project" value="InterPro"/>
</dbReference>
<feature type="domain" description="Acyl-coenzyme A oxidase N-terminal" evidence="14">
    <location>
        <begin position="16"/>
        <end position="131"/>
    </location>
</feature>
<dbReference type="SUPFAM" id="SSF47203">
    <property type="entry name" value="Acyl-CoA dehydrogenase C-terminal domain-like"/>
    <property type="match status" value="2"/>
</dbReference>
<dbReference type="InterPro" id="IPR055060">
    <property type="entry name" value="ACOX_C_alpha1"/>
</dbReference>
<dbReference type="OrthoDB" id="538336at2759"/>
<comment type="caution">
    <text evidence="16">The sequence shown here is derived from an EMBL/GenBank/DDBJ whole genome shotgun (WGS) entry which is preliminary data.</text>
</comment>
<dbReference type="GO" id="GO:0005504">
    <property type="term" value="F:fatty acid binding"/>
    <property type="evidence" value="ECO:0007669"/>
    <property type="project" value="TreeGrafter"/>
</dbReference>
<gene>
    <name evidence="16" type="ORF">KP509_18G030300</name>
</gene>
<feature type="binding site" evidence="12">
    <location>
        <position position="137"/>
    </location>
    <ligand>
        <name>FAD</name>
        <dbReference type="ChEBI" id="CHEBI:57692"/>
    </ligand>
</feature>
<dbReference type="Gene3D" id="1.20.140.10">
    <property type="entry name" value="Butyryl-CoA Dehydrogenase, subunit A, domain 3"/>
    <property type="match status" value="2"/>
</dbReference>
<dbReference type="AlphaFoldDB" id="A0A8T2SP68"/>
<keyword evidence="5 10" id="KW-0274">FAD</keyword>
<evidence type="ECO:0000256" key="5">
    <source>
        <dbReference type="ARBA" id="ARBA00022827"/>
    </source>
</evidence>
<evidence type="ECO:0000313" key="16">
    <source>
        <dbReference type="EMBL" id="KAH7365474.1"/>
    </source>
</evidence>
<dbReference type="InterPro" id="IPR029320">
    <property type="entry name" value="Acyl-CoA_ox_N"/>
</dbReference>
<evidence type="ECO:0000259" key="13">
    <source>
        <dbReference type="Pfam" id="PF01756"/>
    </source>
</evidence>
<evidence type="ECO:0000313" key="17">
    <source>
        <dbReference type="Proteomes" id="UP000825935"/>
    </source>
</evidence>
<dbReference type="GO" id="GO:0055088">
    <property type="term" value="P:lipid homeostasis"/>
    <property type="evidence" value="ECO:0007669"/>
    <property type="project" value="TreeGrafter"/>
</dbReference>
<dbReference type="InterPro" id="IPR036250">
    <property type="entry name" value="AcylCo_DH-like_C"/>
</dbReference>
<feature type="domain" description="Acyl-CoA oxidase C-alpha1" evidence="15">
    <location>
        <begin position="274"/>
        <end position="435"/>
    </location>
</feature>
<dbReference type="FunFam" id="1.10.540.10:FF:000015">
    <property type="entry name" value="Acyl-coenzyme A oxidase"/>
    <property type="match status" value="1"/>
</dbReference>
<comment type="cofactor">
    <cofactor evidence="1">
        <name>FAD</name>
        <dbReference type="ChEBI" id="CHEBI:57692"/>
    </cofactor>
</comment>
<accession>A0A8T2SP68</accession>
<dbReference type="PANTHER" id="PTHR10909">
    <property type="entry name" value="ELECTRON TRANSPORT OXIDOREDUCTASE"/>
    <property type="match status" value="1"/>
</dbReference>
<dbReference type="Gene3D" id="2.40.110.10">
    <property type="entry name" value="Butyryl-CoA Dehydrogenase, subunit A, domain 2"/>
    <property type="match status" value="1"/>
</dbReference>
<evidence type="ECO:0000256" key="8">
    <source>
        <dbReference type="ARBA" id="ARBA00023098"/>
    </source>
</evidence>
<dbReference type="GO" id="GO:0033540">
    <property type="term" value="P:fatty acid beta-oxidation using acyl-CoA oxidase"/>
    <property type="evidence" value="ECO:0007669"/>
    <property type="project" value="TreeGrafter"/>
</dbReference>
<evidence type="ECO:0000256" key="3">
    <source>
        <dbReference type="ARBA" id="ARBA00006288"/>
    </source>
</evidence>
<protein>
    <recommendedName>
        <fullName evidence="10">Acyl-coenzyme A oxidase</fullName>
    </recommendedName>
</protein>
<feature type="domain" description="Acyl-CoA oxidase C-terminal" evidence="13">
    <location>
        <begin position="478"/>
        <end position="652"/>
    </location>
</feature>
<keyword evidence="6" id="KW-0276">Fatty acid metabolism</keyword>
<reference evidence="16" key="1">
    <citation type="submission" date="2021-08" db="EMBL/GenBank/DDBJ databases">
        <title>WGS assembly of Ceratopteris richardii.</title>
        <authorList>
            <person name="Marchant D.B."/>
            <person name="Chen G."/>
            <person name="Jenkins J."/>
            <person name="Shu S."/>
            <person name="Leebens-Mack J."/>
            <person name="Grimwood J."/>
            <person name="Schmutz J."/>
            <person name="Soltis P."/>
            <person name="Soltis D."/>
            <person name="Chen Z.-H."/>
        </authorList>
    </citation>
    <scope>NUCLEOTIDE SEQUENCE</scope>
    <source>
        <strain evidence="16">Whitten #5841</strain>
        <tissue evidence="16">Leaf</tissue>
    </source>
</reference>